<evidence type="ECO:0000256" key="1">
    <source>
        <dbReference type="ARBA" id="ARBA00007749"/>
    </source>
</evidence>
<dbReference type="Proteomes" id="UP000271603">
    <property type="component" value="Chromosome"/>
</dbReference>
<feature type="domain" description="Metallo-beta-lactamase" evidence="5">
    <location>
        <begin position="61"/>
        <end position="272"/>
    </location>
</feature>
<dbReference type="Pfam" id="PF00753">
    <property type="entry name" value="Lactamase_B"/>
    <property type="match status" value="1"/>
</dbReference>
<evidence type="ECO:0000256" key="3">
    <source>
        <dbReference type="ARBA" id="ARBA00022801"/>
    </source>
</evidence>
<evidence type="ECO:0000313" key="7">
    <source>
        <dbReference type="Proteomes" id="UP000271603"/>
    </source>
</evidence>
<dbReference type="RefSeq" id="WP_128144437.1">
    <property type="nucleotide sequence ID" value="NZ_CP042353.1"/>
</dbReference>
<reference evidence="6 7" key="1">
    <citation type="submission" date="2018-12" db="EMBL/GenBank/DDBJ databases">
        <authorList>
            <consortium name="Pathogen Informatics"/>
        </authorList>
    </citation>
    <scope>NUCLEOTIDE SEQUENCE [LARGE SCALE GENOMIC DNA]</scope>
    <source>
        <strain evidence="6 7">NCTC9419</strain>
    </source>
</reference>
<dbReference type="PANTHER" id="PTHR42978">
    <property type="entry name" value="QUORUM-QUENCHING LACTONASE YTNP-RELATED-RELATED"/>
    <property type="match status" value="1"/>
</dbReference>
<dbReference type="InterPro" id="IPR051013">
    <property type="entry name" value="MBL_superfamily_lactonases"/>
</dbReference>
<dbReference type="SUPFAM" id="SSF56281">
    <property type="entry name" value="Metallo-hydrolase/oxidoreductase"/>
    <property type="match status" value="1"/>
</dbReference>
<dbReference type="AlphaFoldDB" id="A0A447QRG7"/>
<dbReference type="PANTHER" id="PTHR42978:SF6">
    <property type="entry name" value="QUORUM-QUENCHING LACTONASE YTNP-RELATED"/>
    <property type="match status" value="1"/>
</dbReference>
<evidence type="ECO:0000256" key="4">
    <source>
        <dbReference type="ARBA" id="ARBA00022833"/>
    </source>
</evidence>
<protein>
    <submittedName>
        <fullName evidence="6">Metallo-beta-lactamase superfamily</fullName>
    </submittedName>
</protein>
<comment type="similarity">
    <text evidence="1">Belongs to the metallo-beta-lactamase superfamily.</text>
</comment>
<dbReference type="GO" id="GO:0016787">
    <property type="term" value="F:hydrolase activity"/>
    <property type="evidence" value="ECO:0007669"/>
    <property type="project" value="UniProtKB-KW"/>
</dbReference>
<accession>A0A447QRG7</accession>
<sequence>MSAITTHKIGRARISKIPELALENVAGSFLYPQWQDDIAQDAAKALPAYCFSGEFSSLAQSTHSWLLQVDGLTLLIDTASGNGKSRPRNPLFHQLDVPYLARLREAGVEPEQVDYVFNTHLHVDHVGWNTVLSGGRWVPTFPNARYIFSQKEFVYYADPDNVRQPSEFVHEDSVAPIVAAGMGTLINGDDDFPLAGFQLHSTPGHSYDHLSLSFTSEGETAFFWGDVMHHPLQIALPQWNSVFCEFPEQSLHSRRKALEFAVATRATVFTTHFPGASAGRIETNAEGQLQWLSL</sequence>
<keyword evidence="4" id="KW-0862">Zinc</keyword>
<dbReference type="InterPro" id="IPR036866">
    <property type="entry name" value="RibonucZ/Hydroxyglut_hydro"/>
</dbReference>
<name>A0A447QRG7_SERRU</name>
<dbReference type="Gene3D" id="3.60.15.10">
    <property type="entry name" value="Ribonuclease Z/Hydroxyacylglutathione hydrolase-like"/>
    <property type="match status" value="1"/>
</dbReference>
<dbReference type="CDD" id="cd16277">
    <property type="entry name" value="metallo-hydrolase-like_MBL-fold"/>
    <property type="match status" value="1"/>
</dbReference>
<evidence type="ECO:0000313" key="6">
    <source>
        <dbReference type="EMBL" id="VEA72617.1"/>
    </source>
</evidence>
<dbReference type="EMBL" id="LR134155">
    <property type="protein sequence ID" value="VEA72617.1"/>
    <property type="molecule type" value="Genomic_DNA"/>
</dbReference>
<organism evidence="6 7">
    <name type="scientific">Serratia rubidaea</name>
    <name type="common">Serratia marinorubra</name>
    <dbReference type="NCBI Taxonomy" id="61652"/>
    <lineage>
        <taxon>Bacteria</taxon>
        <taxon>Pseudomonadati</taxon>
        <taxon>Pseudomonadota</taxon>
        <taxon>Gammaproteobacteria</taxon>
        <taxon>Enterobacterales</taxon>
        <taxon>Yersiniaceae</taxon>
        <taxon>Serratia</taxon>
    </lineage>
</organism>
<evidence type="ECO:0000259" key="5">
    <source>
        <dbReference type="SMART" id="SM00849"/>
    </source>
</evidence>
<dbReference type="InterPro" id="IPR001279">
    <property type="entry name" value="Metallo-B-lactamas"/>
</dbReference>
<proteinExistence type="inferred from homology"/>
<dbReference type="STRING" id="61652.AXX16_3705"/>
<gene>
    <name evidence="6" type="primary">ytnP_1</name>
    <name evidence="6" type="ORF">NCTC9419_04231</name>
</gene>
<dbReference type="GO" id="GO:0046872">
    <property type="term" value="F:metal ion binding"/>
    <property type="evidence" value="ECO:0007669"/>
    <property type="project" value="UniProtKB-KW"/>
</dbReference>
<keyword evidence="2" id="KW-0479">Metal-binding</keyword>
<dbReference type="SMART" id="SM00849">
    <property type="entry name" value="Lactamase_B"/>
    <property type="match status" value="1"/>
</dbReference>
<evidence type="ECO:0000256" key="2">
    <source>
        <dbReference type="ARBA" id="ARBA00022723"/>
    </source>
</evidence>
<keyword evidence="3" id="KW-0378">Hydrolase</keyword>